<dbReference type="Proteomes" id="UP000594454">
    <property type="component" value="Chromosome 1"/>
</dbReference>
<accession>A0A7R8UDI8</accession>
<dbReference type="EMBL" id="LR899009">
    <property type="protein sequence ID" value="CAD7078747.1"/>
    <property type="molecule type" value="Genomic_DNA"/>
</dbReference>
<dbReference type="AlphaFoldDB" id="A0A7R8UDI8"/>
<organism evidence="1 2">
    <name type="scientific">Hermetia illucens</name>
    <name type="common">Black soldier fly</name>
    <dbReference type="NCBI Taxonomy" id="343691"/>
    <lineage>
        <taxon>Eukaryota</taxon>
        <taxon>Metazoa</taxon>
        <taxon>Ecdysozoa</taxon>
        <taxon>Arthropoda</taxon>
        <taxon>Hexapoda</taxon>
        <taxon>Insecta</taxon>
        <taxon>Pterygota</taxon>
        <taxon>Neoptera</taxon>
        <taxon>Endopterygota</taxon>
        <taxon>Diptera</taxon>
        <taxon>Brachycera</taxon>
        <taxon>Stratiomyomorpha</taxon>
        <taxon>Stratiomyidae</taxon>
        <taxon>Hermetiinae</taxon>
        <taxon>Hermetia</taxon>
    </lineage>
</organism>
<sequence>MIATSEIRRSDRQLYLFNKLVDCVVALLQAKGKMNPFDKYRVVDFFQRIEFQRRGSPHAHILLWFDCDNREPVSEPNTIQLVTDLCAVSRDDLPGDQYNNQIHRHTFTCTKRGETCRFNIPYWPISETCVLLPMSKDDIRRSGFHLMAANLCEIIEEKHYDTLNEFYIDNGLTETKYLDKIRSTLRWPALMFKRDFTEIYTNTSNRWIGQTLGSNTDLQFILGEYSCAAYVVEYVNK</sequence>
<evidence type="ECO:0008006" key="3">
    <source>
        <dbReference type="Google" id="ProtNLM"/>
    </source>
</evidence>
<dbReference type="OrthoDB" id="10036850at2759"/>
<keyword evidence="2" id="KW-1185">Reference proteome</keyword>
<protein>
    <recommendedName>
        <fullName evidence="3">Helitron helicase-like domain-containing protein</fullName>
    </recommendedName>
</protein>
<evidence type="ECO:0000313" key="1">
    <source>
        <dbReference type="EMBL" id="CAD7078747.1"/>
    </source>
</evidence>
<reference evidence="1 2" key="1">
    <citation type="submission" date="2020-11" db="EMBL/GenBank/DDBJ databases">
        <authorList>
            <person name="Wallbank WR R."/>
            <person name="Pardo Diaz C."/>
            <person name="Kozak K."/>
            <person name="Martin S."/>
            <person name="Jiggins C."/>
            <person name="Moest M."/>
            <person name="Warren A I."/>
            <person name="Generalovic N T."/>
            <person name="Byers J.R.P. K."/>
            <person name="Montejo-Kovacevich G."/>
            <person name="Yen C E."/>
        </authorList>
    </citation>
    <scope>NUCLEOTIDE SEQUENCE [LARGE SCALE GENOMIC DNA]</scope>
</reference>
<dbReference type="InParanoid" id="A0A7R8UDI8"/>
<evidence type="ECO:0000313" key="2">
    <source>
        <dbReference type="Proteomes" id="UP000594454"/>
    </source>
</evidence>
<name>A0A7R8UDI8_HERIL</name>
<proteinExistence type="predicted"/>
<gene>
    <name evidence="1" type="ORF">HERILL_LOCUS2000</name>
</gene>